<feature type="domain" description="Integrase core" evidence="1">
    <location>
        <begin position="151"/>
        <end position="329"/>
    </location>
</feature>
<dbReference type="OrthoDB" id="5392716at2759"/>
<comment type="caution">
    <text evidence="2">The sequence shown here is derived from an EMBL/GenBank/DDBJ whole genome shotgun (WGS) entry which is preliminary data.</text>
</comment>
<dbReference type="PANTHER" id="PTHR46177">
    <property type="entry name" value="INTEGRASE CATALYTIC DOMAIN-CONTAINING PROTEIN"/>
    <property type="match status" value="1"/>
</dbReference>
<evidence type="ECO:0000259" key="1">
    <source>
        <dbReference type="Pfam" id="PF24764"/>
    </source>
</evidence>
<dbReference type="Pfam" id="PF24764">
    <property type="entry name" value="rva_4"/>
    <property type="match status" value="1"/>
</dbReference>
<dbReference type="eggNOG" id="ENOG502SNTK">
    <property type="taxonomic scope" value="Eukaryota"/>
</dbReference>
<organism evidence="2 3">
    <name type="scientific">Coprinopsis cinerea (strain Okayama-7 / 130 / ATCC MYA-4618 / FGSC 9003)</name>
    <name type="common">Inky cap fungus</name>
    <name type="synonym">Hormographiella aspergillata</name>
    <dbReference type="NCBI Taxonomy" id="240176"/>
    <lineage>
        <taxon>Eukaryota</taxon>
        <taxon>Fungi</taxon>
        <taxon>Dikarya</taxon>
        <taxon>Basidiomycota</taxon>
        <taxon>Agaricomycotina</taxon>
        <taxon>Agaricomycetes</taxon>
        <taxon>Agaricomycetidae</taxon>
        <taxon>Agaricales</taxon>
        <taxon>Agaricineae</taxon>
        <taxon>Psathyrellaceae</taxon>
        <taxon>Coprinopsis</taxon>
    </lineage>
</organism>
<dbReference type="EMBL" id="AACS02000009">
    <property type="protein sequence ID" value="EAU89702.2"/>
    <property type="molecule type" value="Genomic_DNA"/>
</dbReference>
<dbReference type="RefSeq" id="XP_001832056.2">
    <property type="nucleotide sequence ID" value="XM_001832004.2"/>
</dbReference>
<dbReference type="InParanoid" id="A8NB55"/>
<dbReference type="Proteomes" id="UP000001861">
    <property type="component" value="Unassembled WGS sequence"/>
</dbReference>
<proteinExistence type="predicted"/>
<evidence type="ECO:0000313" key="2">
    <source>
        <dbReference type="EMBL" id="EAU89702.2"/>
    </source>
</evidence>
<keyword evidence="3" id="KW-1185">Reference proteome</keyword>
<dbReference type="HOGENOM" id="CLU_039761_0_1_1"/>
<dbReference type="GeneID" id="6008539"/>
<dbReference type="KEGG" id="cci:CC1G_07427"/>
<name>A8NB55_COPC7</name>
<protein>
    <recommendedName>
        <fullName evidence="1">Integrase core domain-containing protein</fullName>
    </recommendedName>
</protein>
<accession>A8NB55</accession>
<gene>
    <name evidence="2" type="ORF">CC1G_07427</name>
</gene>
<evidence type="ECO:0000313" key="3">
    <source>
        <dbReference type="Proteomes" id="UP000001861"/>
    </source>
</evidence>
<dbReference type="OMA" id="DTAQVWN"/>
<dbReference type="InterPro" id="IPR058913">
    <property type="entry name" value="Integrase_dom_put"/>
</dbReference>
<dbReference type="AlphaFoldDB" id="A8NB55"/>
<dbReference type="PANTHER" id="PTHR46177:SF1">
    <property type="entry name" value="INTEGRASE CATALYTIC DOMAIN-CONTAINING PROTEIN"/>
    <property type="match status" value="1"/>
</dbReference>
<dbReference type="VEuPathDB" id="FungiDB:CC1G_07427"/>
<reference evidence="2 3" key="1">
    <citation type="journal article" date="2010" name="Proc. Natl. Acad. Sci. U.S.A.">
        <title>Insights into evolution of multicellular fungi from the assembled chromosomes of the mushroom Coprinopsis cinerea (Coprinus cinereus).</title>
        <authorList>
            <person name="Stajich J.E."/>
            <person name="Wilke S.K."/>
            <person name="Ahren D."/>
            <person name="Au C.H."/>
            <person name="Birren B.W."/>
            <person name="Borodovsky M."/>
            <person name="Burns C."/>
            <person name="Canback B."/>
            <person name="Casselton L.A."/>
            <person name="Cheng C.K."/>
            <person name="Deng J."/>
            <person name="Dietrich F.S."/>
            <person name="Fargo D.C."/>
            <person name="Farman M.L."/>
            <person name="Gathman A.C."/>
            <person name="Goldberg J."/>
            <person name="Guigo R."/>
            <person name="Hoegger P.J."/>
            <person name="Hooker J.B."/>
            <person name="Huggins A."/>
            <person name="James T.Y."/>
            <person name="Kamada T."/>
            <person name="Kilaru S."/>
            <person name="Kodira C."/>
            <person name="Kues U."/>
            <person name="Kupfer D."/>
            <person name="Kwan H.S."/>
            <person name="Lomsadze A."/>
            <person name="Li W."/>
            <person name="Lilly W.W."/>
            <person name="Ma L.J."/>
            <person name="Mackey A.J."/>
            <person name="Manning G."/>
            <person name="Martin F."/>
            <person name="Muraguchi H."/>
            <person name="Natvig D.O."/>
            <person name="Palmerini H."/>
            <person name="Ramesh M.A."/>
            <person name="Rehmeyer C.J."/>
            <person name="Roe B.A."/>
            <person name="Shenoy N."/>
            <person name="Stanke M."/>
            <person name="Ter-Hovhannisyan V."/>
            <person name="Tunlid A."/>
            <person name="Velagapudi R."/>
            <person name="Vision T.J."/>
            <person name="Zeng Q."/>
            <person name="Zolan M.E."/>
            <person name="Pukkila P.J."/>
        </authorList>
    </citation>
    <scope>NUCLEOTIDE SEQUENCE [LARGE SCALE GENOMIC DNA]</scope>
    <source>
        <strain evidence="3">Okayama-7 / 130 / ATCC MYA-4618 / FGSC 9003</strain>
    </source>
</reference>
<sequence length="419" mass="47742">MATLIFKYKGCKIANQSSNLIEDIPDLPDRLQVYVNEGVRVKDLPHAVKRDLGASISLSSIKKIMNRFDVKTTRRSGLTDLEKGLAILSVTEDDPLGRWGCRTVKEKLALKGIHVERDFAMRFRRADNAEASAAQHPRTRKRHNHGLWSSGPNEEWCLDGHEKILHSMGIAVYGIIDKFSRMELALVAVPNARDSDVPVAVYLRTVKKFGGMPLSSTSDKGTELRKLISLVGNMRAKYQPHITEAQVPSHIAVSSPDNITRERGWRPIWNNDLSNILFFYQTGKEDSGYVDNDDFHISLARWIWARIVQARLDQLLLEHQTHRIRGQRRTLLPTDARRIDLFTDPETYGGYNQLIQVPSEDIDRLLSEYDRPDLFQFVSDDMEILFTDLHKSIGSPIFTAATGWETFRCMLTAYIARVP</sequence>